<dbReference type="AlphaFoldDB" id="A0A0A2GHS5"/>
<protein>
    <recommendedName>
        <fullName evidence="1">Knr4/Smi1-like domain-containing protein</fullName>
    </recommendedName>
</protein>
<dbReference type="InterPro" id="IPR018958">
    <property type="entry name" value="Knr4/Smi1-like_dom"/>
</dbReference>
<reference evidence="2 3" key="1">
    <citation type="submission" date="2014-08" db="EMBL/GenBank/DDBJ databases">
        <title>Porphyromonas gulae strain:COT-052_OH3439 Genome sequencing.</title>
        <authorList>
            <person name="Wallis C."/>
            <person name="Deusch O."/>
            <person name="O'Flynn C."/>
            <person name="Davis I."/>
            <person name="Jospin G."/>
            <person name="Darling A.E."/>
            <person name="Coil D.A."/>
            <person name="Alexiev A."/>
            <person name="Horsfall A."/>
            <person name="Kirkwood N."/>
            <person name="Harris S."/>
            <person name="Eisen J.A."/>
        </authorList>
    </citation>
    <scope>NUCLEOTIDE SEQUENCE [LARGE SCALE GENOMIC DNA]</scope>
    <source>
        <strain evidence="3">COT-052 OH3439</strain>
    </source>
</reference>
<organism evidence="2 3">
    <name type="scientific">Porphyromonas gulae</name>
    <dbReference type="NCBI Taxonomy" id="111105"/>
    <lineage>
        <taxon>Bacteria</taxon>
        <taxon>Pseudomonadati</taxon>
        <taxon>Bacteroidota</taxon>
        <taxon>Bacteroidia</taxon>
        <taxon>Bacteroidales</taxon>
        <taxon>Porphyromonadaceae</taxon>
        <taxon>Porphyromonas</taxon>
    </lineage>
</organism>
<dbReference type="Pfam" id="PF09346">
    <property type="entry name" value="SMI1_KNR4"/>
    <property type="match status" value="1"/>
</dbReference>
<proteinExistence type="predicted"/>
<evidence type="ECO:0000259" key="1">
    <source>
        <dbReference type="Pfam" id="PF09346"/>
    </source>
</evidence>
<evidence type="ECO:0000313" key="2">
    <source>
        <dbReference type="EMBL" id="KGN89169.1"/>
    </source>
</evidence>
<evidence type="ECO:0000313" key="3">
    <source>
        <dbReference type="Proteomes" id="UP000030146"/>
    </source>
</evidence>
<comment type="caution">
    <text evidence="2">The sequence shown here is derived from an EMBL/GenBank/DDBJ whole genome shotgun (WGS) entry which is preliminary data.</text>
</comment>
<dbReference type="Proteomes" id="UP000030146">
    <property type="component" value="Unassembled WGS sequence"/>
</dbReference>
<dbReference type="InterPro" id="IPR037883">
    <property type="entry name" value="Knr4/Smi1-like_sf"/>
</dbReference>
<accession>A0A0A2GHS5</accession>
<feature type="domain" description="Knr4/Smi1-like" evidence="1">
    <location>
        <begin position="38"/>
        <end position="162"/>
    </location>
</feature>
<name>A0A0A2GHS5_9PORP</name>
<sequence>MKEKELVQKIISHIEEISGGLYILNQSNIKRADFIKYIFDLECYIGCKINPILVEVWNRFNGCSFNKNIGIKPDDRIPTLGDGELIELTRFFSIESTGDDVLEMLRSNADIFGKEYIPFAEAIEGDFFVLSSKGNGIYYVLHDFNEDEKCFHKVADTISDFFMAVQLMVATEKIDNEKMRIVSSSLSSPLLSKLKKFKENNK</sequence>
<keyword evidence="3" id="KW-1185">Reference proteome</keyword>
<dbReference type="EMBL" id="JRAK01000064">
    <property type="protein sequence ID" value="KGN89169.1"/>
    <property type="molecule type" value="Genomic_DNA"/>
</dbReference>
<dbReference type="SUPFAM" id="SSF160631">
    <property type="entry name" value="SMI1/KNR4-like"/>
    <property type="match status" value="1"/>
</dbReference>
<dbReference type="Gene3D" id="3.40.1580.10">
    <property type="entry name" value="SMI1/KNR4-like"/>
    <property type="match status" value="1"/>
</dbReference>
<dbReference type="RefSeq" id="WP_039424163.1">
    <property type="nucleotide sequence ID" value="NZ_JRAJ01000007.1"/>
</dbReference>
<gene>
    <name evidence="2" type="ORF">HR15_04250</name>
</gene>